<accession>A0A1I2Y7B8</accession>
<keyword evidence="3" id="KW-0012">Acyltransferase</keyword>
<dbReference type="PANTHER" id="PTHR43178:SF5">
    <property type="entry name" value="LIPOAMIDE ACYLTRANSFERASE COMPONENT OF BRANCHED-CHAIN ALPHA-KETO ACID DEHYDROGENASE COMPLEX, MITOCHONDRIAL"/>
    <property type="match status" value="1"/>
</dbReference>
<dbReference type="Proteomes" id="UP000297963">
    <property type="component" value="Unassembled WGS sequence"/>
</dbReference>
<dbReference type="InterPro" id="IPR023213">
    <property type="entry name" value="CAT-like_dom_sf"/>
</dbReference>
<evidence type="ECO:0000256" key="2">
    <source>
        <dbReference type="ARBA" id="ARBA00022679"/>
    </source>
</evidence>
<dbReference type="InterPro" id="IPR001078">
    <property type="entry name" value="2-oxoacid_DH_actylTfrase"/>
</dbReference>
<gene>
    <name evidence="6" type="ORF">E3O11_09045</name>
    <name evidence="5" type="ORF">SAMN05216274_101357</name>
</gene>
<evidence type="ECO:0000313" key="6">
    <source>
        <dbReference type="EMBL" id="TFB85168.1"/>
    </source>
</evidence>
<evidence type="ECO:0000259" key="4">
    <source>
        <dbReference type="Pfam" id="PF00198"/>
    </source>
</evidence>
<proteinExistence type="predicted"/>
<dbReference type="InterPro" id="IPR050743">
    <property type="entry name" value="2-oxoacid_DH_E2_comp"/>
</dbReference>
<dbReference type="EMBL" id="FOPW01000001">
    <property type="protein sequence ID" value="SFH20856.1"/>
    <property type="molecule type" value="Genomic_DNA"/>
</dbReference>
<name>A0A1I2Y7B8_9MICO</name>
<comment type="cofactor">
    <cofactor evidence="1">
        <name>(R)-lipoate</name>
        <dbReference type="ChEBI" id="CHEBI:83088"/>
    </cofactor>
</comment>
<evidence type="ECO:0000313" key="7">
    <source>
        <dbReference type="Proteomes" id="UP000199681"/>
    </source>
</evidence>
<feature type="domain" description="2-oxoacid dehydrogenase acyltransferase catalytic" evidence="4">
    <location>
        <begin position="12"/>
        <end position="223"/>
    </location>
</feature>
<dbReference type="GO" id="GO:0016407">
    <property type="term" value="F:acetyltransferase activity"/>
    <property type="evidence" value="ECO:0007669"/>
    <property type="project" value="TreeGrafter"/>
</dbReference>
<evidence type="ECO:0000256" key="3">
    <source>
        <dbReference type="ARBA" id="ARBA00023315"/>
    </source>
</evidence>
<keyword evidence="2" id="KW-0808">Transferase</keyword>
<protein>
    <submittedName>
        <fullName evidence="6">2-oxo acid dehydrogenase subunit E2</fullName>
    </submittedName>
    <submittedName>
        <fullName evidence="5">Pyruvate dehydrogenase E2 component (Dihydrolipoamide acetyltransferase)</fullName>
    </submittedName>
</protein>
<dbReference type="SUPFAM" id="SSF52777">
    <property type="entry name" value="CoA-dependent acyltransferases"/>
    <property type="match status" value="1"/>
</dbReference>
<dbReference type="Gene3D" id="3.30.559.10">
    <property type="entry name" value="Chloramphenicol acetyltransferase-like domain"/>
    <property type="match status" value="1"/>
</dbReference>
<dbReference type="AlphaFoldDB" id="A0A1I2Y7B8"/>
<reference evidence="5 7" key="1">
    <citation type="submission" date="2016-10" db="EMBL/GenBank/DDBJ databases">
        <authorList>
            <person name="Varghese N."/>
            <person name="Submissions S."/>
        </authorList>
    </citation>
    <scope>NUCLEOTIDE SEQUENCE [LARGE SCALE GENOMIC DNA]</scope>
    <source>
        <strain evidence="5 7">GMCC 1.11211</strain>
    </source>
</reference>
<evidence type="ECO:0000256" key="1">
    <source>
        <dbReference type="ARBA" id="ARBA00001938"/>
    </source>
</evidence>
<dbReference type="EMBL" id="SOFE01000014">
    <property type="protein sequence ID" value="TFB85168.1"/>
    <property type="molecule type" value="Genomic_DNA"/>
</dbReference>
<comment type="caution">
    <text evidence="6">The sequence shown here is derived from an EMBL/GenBank/DDBJ whole genome shotgun (WGS) entry which is preliminary data.</text>
</comment>
<organism evidence="6 8">
    <name type="scientific">Cryobacterium levicorallinum</name>
    <dbReference type="NCBI Taxonomy" id="995038"/>
    <lineage>
        <taxon>Bacteria</taxon>
        <taxon>Bacillati</taxon>
        <taxon>Actinomycetota</taxon>
        <taxon>Actinomycetes</taxon>
        <taxon>Micrococcales</taxon>
        <taxon>Microbacteriaceae</taxon>
        <taxon>Cryobacterium</taxon>
    </lineage>
</organism>
<sequence length="225" mass="23741">MSDTTAAPVGVTTPLKGIRRTAARRMVAAWEAPVFHLTIEIDMTEASKVKQVVPEATVTDVLVAAAAQALIAVPALNSYVGDDEVTVFSEANVGVAVATDKGLTVPVIHGADRLTMTEIAARRREAVDRARTGTLVRDDITGGTFTISNLGMMGIDRFDAILNIPQSAILAVGATKKRHVWTEAGGEWLPIAEFTLTCDHRSVDGATGATFLKAFSDALTTPIAV</sequence>
<evidence type="ECO:0000313" key="5">
    <source>
        <dbReference type="EMBL" id="SFH20856.1"/>
    </source>
</evidence>
<dbReference type="GO" id="GO:0005737">
    <property type="term" value="C:cytoplasm"/>
    <property type="evidence" value="ECO:0007669"/>
    <property type="project" value="TreeGrafter"/>
</dbReference>
<dbReference type="Pfam" id="PF00198">
    <property type="entry name" value="2-oxoacid_dh"/>
    <property type="match status" value="1"/>
</dbReference>
<keyword evidence="5" id="KW-0670">Pyruvate</keyword>
<dbReference type="Proteomes" id="UP000199681">
    <property type="component" value="Unassembled WGS sequence"/>
</dbReference>
<dbReference type="PANTHER" id="PTHR43178">
    <property type="entry name" value="DIHYDROLIPOAMIDE ACETYLTRANSFERASE COMPONENT OF PYRUVATE DEHYDROGENASE COMPLEX"/>
    <property type="match status" value="1"/>
</dbReference>
<dbReference type="GO" id="GO:0031405">
    <property type="term" value="F:lipoic acid binding"/>
    <property type="evidence" value="ECO:0007669"/>
    <property type="project" value="TreeGrafter"/>
</dbReference>
<reference evidence="6 8" key="2">
    <citation type="submission" date="2019-03" db="EMBL/GenBank/DDBJ databases">
        <title>Genomics of glacier-inhabiting Cryobacterium strains.</title>
        <authorList>
            <person name="Liu Q."/>
            <person name="Xin Y.-H."/>
        </authorList>
    </citation>
    <scope>NUCLEOTIDE SEQUENCE [LARGE SCALE GENOMIC DNA]</scope>
    <source>
        <strain evidence="6 8">Hh34</strain>
    </source>
</reference>
<keyword evidence="7" id="KW-1185">Reference proteome</keyword>
<dbReference type="STRING" id="995038.SAMN05216274_101357"/>
<evidence type="ECO:0000313" key="8">
    <source>
        <dbReference type="Proteomes" id="UP000297963"/>
    </source>
</evidence>